<accession>A0A3R8D015</accession>
<sequence length="418" mass="46802">MTKKSVPRQKRSAPAHAAAPKKKKVVAAKKKHVRELVKAGLWGEIEKLYGTKILAKAKKYAETTQRVKKTPLEIAHEILAKNGYLPSQETAISTTSAPFMNMEKGTSTSEEIQRVDAHVQKNMSTLSSPKTLTKEQLNLIETRRQEALARRRRIQQAARAPVYSPVVIRPDSADHGLQSVIVPIQEHHVSPPQDLRRTSSRPSGQSNSITHRVVTPEKTPTTNKVVETEHVRPQCFWDDLEAAAEIVQWENEQMAEVALEQLPATTATNVNQEFGTLQHEVRQLTEVETPNIQPPAVVSLSQELLAAADIIQWEKEHEVPPEVPGMLYNRFNCYDDEPTYASNFLSTQLSINKVTTQVAIMSSRLHNFNCCLCRSPTIVSSRTKNFLKRCVLMTTSYLTTSLKEAISSRSQMLIASAL</sequence>
<protein>
    <submittedName>
        <fullName evidence="2">Uncharacterized protein</fullName>
    </submittedName>
</protein>
<dbReference type="AlphaFoldDB" id="A0A3R8D015"/>
<comment type="caution">
    <text evidence="2">The sequence shown here is derived from an EMBL/GenBank/DDBJ whole genome shotgun (WGS) entry which is preliminary data.</text>
</comment>
<evidence type="ECO:0000256" key="1">
    <source>
        <dbReference type="SAM" id="MobiDB-lite"/>
    </source>
</evidence>
<reference evidence="2 3" key="1">
    <citation type="submission" date="2018-06" db="EMBL/GenBank/DDBJ databases">
        <title>Comparative genomics of downy mildews reveals potential adaptations to biotrophy.</title>
        <authorList>
            <person name="Fletcher K."/>
            <person name="Klosterman S.J."/>
            <person name="Derevnina L."/>
            <person name="Martin F."/>
            <person name="Koike S."/>
            <person name="Reyes Chin-Wo S."/>
            <person name="Mou B."/>
            <person name="Michelmore R."/>
        </authorList>
    </citation>
    <scope>NUCLEOTIDE SEQUENCE [LARGE SCALE GENOMIC DNA]</scope>
    <source>
        <strain evidence="2 3">R13</strain>
    </source>
</reference>
<feature type="compositionally biased region" description="Basic and acidic residues" evidence="1">
    <location>
        <begin position="185"/>
        <end position="197"/>
    </location>
</feature>
<dbReference type="VEuPathDB" id="FungiDB:DD237_001589"/>
<name>A0A3R8D015_9STRA</name>
<dbReference type="Proteomes" id="UP000286097">
    <property type="component" value="Unassembled WGS sequence"/>
</dbReference>
<evidence type="ECO:0000313" key="2">
    <source>
        <dbReference type="EMBL" id="RQM17621.1"/>
    </source>
</evidence>
<feature type="compositionally biased region" description="Polar residues" evidence="1">
    <location>
        <begin position="200"/>
        <end position="210"/>
    </location>
</feature>
<feature type="region of interest" description="Disordered" evidence="1">
    <location>
        <begin position="185"/>
        <end position="210"/>
    </location>
</feature>
<organism evidence="2 3">
    <name type="scientific">Peronospora effusa</name>
    <dbReference type="NCBI Taxonomy" id="542832"/>
    <lineage>
        <taxon>Eukaryota</taxon>
        <taxon>Sar</taxon>
        <taxon>Stramenopiles</taxon>
        <taxon>Oomycota</taxon>
        <taxon>Peronosporomycetes</taxon>
        <taxon>Peronosporales</taxon>
        <taxon>Peronosporaceae</taxon>
        <taxon>Peronospora</taxon>
    </lineage>
</organism>
<evidence type="ECO:0000313" key="3">
    <source>
        <dbReference type="Proteomes" id="UP000286097"/>
    </source>
</evidence>
<feature type="region of interest" description="Disordered" evidence="1">
    <location>
        <begin position="1"/>
        <end position="23"/>
    </location>
</feature>
<proteinExistence type="predicted"/>
<dbReference type="EMBL" id="QKXF01000092">
    <property type="protein sequence ID" value="RQM17621.1"/>
    <property type="molecule type" value="Genomic_DNA"/>
</dbReference>
<gene>
    <name evidence="2" type="ORF">DD237_001589</name>
</gene>